<dbReference type="Gene3D" id="1.10.530.10">
    <property type="match status" value="1"/>
</dbReference>
<dbReference type="SUPFAM" id="SSF53955">
    <property type="entry name" value="Lysozyme-like"/>
    <property type="match status" value="1"/>
</dbReference>
<dbReference type="InterPro" id="IPR023346">
    <property type="entry name" value="Lysozyme-like_dom_sf"/>
</dbReference>
<accession>A0ABT9WSY5</accession>
<name>A0ABT9WSY5_9BACI</name>
<comment type="caution">
    <text evidence="2">The sequence shown here is derived from an EMBL/GenBank/DDBJ whole genome shotgun (WGS) entry which is preliminary data.</text>
</comment>
<gene>
    <name evidence="2" type="ORF">J2S08_002254</name>
</gene>
<keyword evidence="3" id="KW-1185">Reference proteome</keyword>
<protein>
    <recommendedName>
        <fullName evidence="1">Transglycosylase SLT domain-containing protein</fullName>
    </recommendedName>
</protein>
<dbReference type="CDD" id="cd13399">
    <property type="entry name" value="Slt35-like"/>
    <property type="match status" value="1"/>
</dbReference>
<proteinExistence type="predicted"/>
<dbReference type="InterPro" id="IPR031304">
    <property type="entry name" value="SLT_2"/>
</dbReference>
<evidence type="ECO:0000313" key="2">
    <source>
        <dbReference type="EMBL" id="MDQ0176410.1"/>
    </source>
</evidence>
<dbReference type="Pfam" id="PF13406">
    <property type="entry name" value="SLT_2"/>
    <property type="match status" value="1"/>
</dbReference>
<feature type="domain" description="Transglycosylase SLT" evidence="1">
    <location>
        <begin position="50"/>
        <end position="84"/>
    </location>
</feature>
<dbReference type="Proteomes" id="UP001223586">
    <property type="component" value="Unassembled WGS sequence"/>
</dbReference>
<sequence length="118" mass="13224">METCYDWQGAKNLLYFMPCTFVGWAHPSCEGLGKGNIPREELVNLEVIKKYGGYGVDGNGDGIADPWNLEDAIFSAANYLANYGGADGDLKRAIYAYNHSEKYVEDVLYYVNLYQNDT</sequence>
<evidence type="ECO:0000259" key="1">
    <source>
        <dbReference type="Pfam" id="PF13406"/>
    </source>
</evidence>
<reference evidence="2 3" key="1">
    <citation type="submission" date="2023-07" db="EMBL/GenBank/DDBJ databases">
        <title>Genomic Encyclopedia of Type Strains, Phase IV (KMG-IV): sequencing the most valuable type-strain genomes for metagenomic binning, comparative biology and taxonomic classification.</title>
        <authorList>
            <person name="Goeker M."/>
        </authorList>
    </citation>
    <scope>NUCLEOTIDE SEQUENCE [LARGE SCALE GENOMIC DNA]</scope>
    <source>
        <strain evidence="2 3">DSM 23837</strain>
    </source>
</reference>
<organism evidence="2 3">
    <name type="scientific">Bacillus chungangensis</name>
    <dbReference type="NCBI Taxonomy" id="587633"/>
    <lineage>
        <taxon>Bacteria</taxon>
        <taxon>Bacillati</taxon>
        <taxon>Bacillota</taxon>
        <taxon>Bacilli</taxon>
        <taxon>Bacillales</taxon>
        <taxon>Bacillaceae</taxon>
        <taxon>Bacillus</taxon>
    </lineage>
</organism>
<dbReference type="EMBL" id="JAUSTT010000012">
    <property type="protein sequence ID" value="MDQ0176410.1"/>
    <property type="molecule type" value="Genomic_DNA"/>
</dbReference>
<evidence type="ECO:0000313" key="3">
    <source>
        <dbReference type="Proteomes" id="UP001223586"/>
    </source>
</evidence>